<evidence type="ECO:0000259" key="4">
    <source>
        <dbReference type="PROSITE" id="PS50118"/>
    </source>
</evidence>
<keyword evidence="6" id="KW-1185">Reference proteome</keyword>
<keyword evidence="2" id="KW-0804">Transcription</keyword>
<reference evidence="5" key="1">
    <citation type="submission" date="2021-06" db="EMBL/GenBank/DDBJ databases">
        <authorList>
            <person name="Kallberg Y."/>
            <person name="Tangrot J."/>
            <person name="Rosling A."/>
        </authorList>
    </citation>
    <scope>NUCLEOTIDE SEQUENCE</scope>
    <source>
        <strain evidence="5">FL966</strain>
    </source>
</reference>
<dbReference type="CDD" id="cd01389">
    <property type="entry name" value="HMG-box_ROX1-like"/>
    <property type="match status" value="1"/>
</dbReference>
<evidence type="ECO:0000313" key="6">
    <source>
        <dbReference type="Proteomes" id="UP000789759"/>
    </source>
</evidence>
<dbReference type="Gene3D" id="1.10.30.10">
    <property type="entry name" value="High mobility group box domain"/>
    <property type="match status" value="1"/>
</dbReference>
<dbReference type="SUPFAM" id="SSF47095">
    <property type="entry name" value="HMG-box"/>
    <property type="match status" value="1"/>
</dbReference>
<feature type="domain" description="HMG box" evidence="4">
    <location>
        <begin position="69"/>
        <end position="141"/>
    </location>
</feature>
<proteinExistence type="predicted"/>
<organism evidence="5 6">
    <name type="scientific">Cetraspora pellucida</name>
    <dbReference type="NCBI Taxonomy" id="1433469"/>
    <lineage>
        <taxon>Eukaryota</taxon>
        <taxon>Fungi</taxon>
        <taxon>Fungi incertae sedis</taxon>
        <taxon>Mucoromycota</taxon>
        <taxon>Glomeromycotina</taxon>
        <taxon>Glomeromycetes</taxon>
        <taxon>Diversisporales</taxon>
        <taxon>Gigasporaceae</taxon>
        <taxon>Cetraspora</taxon>
    </lineage>
</organism>
<evidence type="ECO:0000256" key="3">
    <source>
        <dbReference type="PROSITE-ProRule" id="PRU00267"/>
    </source>
</evidence>
<dbReference type="GO" id="GO:0000978">
    <property type="term" value="F:RNA polymerase II cis-regulatory region sequence-specific DNA binding"/>
    <property type="evidence" value="ECO:0007669"/>
    <property type="project" value="TreeGrafter"/>
</dbReference>
<dbReference type="Pfam" id="PF00505">
    <property type="entry name" value="HMG_box"/>
    <property type="match status" value="1"/>
</dbReference>
<feature type="DNA-binding region" description="HMG box" evidence="3">
    <location>
        <begin position="69"/>
        <end position="141"/>
    </location>
</feature>
<dbReference type="Proteomes" id="UP000789759">
    <property type="component" value="Unassembled WGS sequence"/>
</dbReference>
<evidence type="ECO:0000313" key="5">
    <source>
        <dbReference type="EMBL" id="CAG8639585.1"/>
    </source>
</evidence>
<dbReference type="InterPro" id="IPR036910">
    <property type="entry name" value="HMG_box_dom_sf"/>
</dbReference>
<comment type="caution">
    <text evidence="5">The sequence shown here is derived from an EMBL/GenBank/DDBJ whole genome shotgun (WGS) entry which is preliminary data.</text>
</comment>
<gene>
    <name evidence="5" type="ORF">CPELLU_LOCUS8789</name>
</gene>
<dbReference type="AlphaFoldDB" id="A0A9N9GWG9"/>
<dbReference type="PANTHER" id="PTHR10270:SF161">
    <property type="entry name" value="SEX-DETERMINING REGION Y PROTEIN"/>
    <property type="match status" value="1"/>
</dbReference>
<protein>
    <submittedName>
        <fullName evidence="5">21774_t:CDS:1</fullName>
    </submittedName>
</protein>
<dbReference type="GO" id="GO:0001228">
    <property type="term" value="F:DNA-binding transcription activator activity, RNA polymerase II-specific"/>
    <property type="evidence" value="ECO:0007669"/>
    <property type="project" value="TreeGrafter"/>
</dbReference>
<keyword evidence="3" id="KW-0539">Nucleus</keyword>
<dbReference type="GO" id="GO:0005634">
    <property type="term" value="C:nucleus"/>
    <property type="evidence" value="ECO:0007669"/>
    <property type="project" value="UniProtKB-UniRule"/>
</dbReference>
<dbReference type="GO" id="GO:0030154">
    <property type="term" value="P:cell differentiation"/>
    <property type="evidence" value="ECO:0007669"/>
    <property type="project" value="TreeGrafter"/>
</dbReference>
<dbReference type="InterPro" id="IPR050140">
    <property type="entry name" value="SRY-related_HMG-box_TF-like"/>
</dbReference>
<sequence>MSQRSRLENVPIFAPFPQTNICIPNDDLVNQIIASIDPTILLKIRQYTYLEIKDLIAPKPKKNRSRQKIPRPQNPFVIFRRNEQAKMLSGLDPKMKESMLAFVSKAAGKDWKTANVEVKNVFNYLAQLAKKVHEETYPDYVYQPRKKVDRSSFQNSAVRNGYFINSPIPEFQSPPDYSDFWPEGQHSSYANNYHSTSTSSDENRDVWSDSLFPCSHLPSKHLPSIWSLVDSATPNAQKSTILPCSSTFSHSTLSTTLSNYQSEMRSSLFKPLSIYSGSPTLDPSGSNRTLPPLEVDISNYTTDYYDRNLLTSLLV</sequence>
<name>A0A9N9GWG9_9GLOM</name>
<dbReference type="SMART" id="SM00398">
    <property type="entry name" value="HMG"/>
    <property type="match status" value="1"/>
</dbReference>
<dbReference type="OrthoDB" id="6247875at2759"/>
<keyword evidence="1 3" id="KW-0238">DNA-binding</keyword>
<dbReference type="PROSITE" id="PS50118">
    <property type="entry name" value="HMG_BOX_2"/>
    <property type="match status" value="1"/>
</dbReference>
<dbReference type="InterPro" id="IPR009071">
    <property type="entry name" value="HMG_box_dom"/>
</dbReference>
<evidence type="ECO:0000256" key="1">
    <source>
        <dbReference type="ARBA" id="ARBA00023125"/>
    </source>
</evidence>
<evidence type="ECO:0000256" key="2">
    <source>
        <dbReference type="ARBA" id="ARBA00023163"/>
    </source>
</evidence>
<dbReference type="EMBL" id="CAJVQA010006388">
    <property type="protein sequence ID" value="CAG8639585.1"/>
    <property type="molecule type" value="Genomic_DNA"/>
</dbReference>
<dbReference type="PANTHER" id="PTHR10270">
    <property type="entry name" value="SOX TRANSCRIPTION FACTOR"/>
    <property type="match status" value="1"/>
</dbReference>
<accession>A0A9N9GWG9</accession>